<dbReference type="InterPro" id="IPR001611">
    <property type="entry name" value="Leu-rich_rpt"/>
</dbReference>
<keyword evidence="4" id="KW-0433">Leucine-rich repeat</keyword>
<dbReference type="FunFam" id="3.80.10.10:FF:000041">
    <property type="entry name" value="LRR receptor-like serine/threonine-protein kinase ERECTA"/>
    <property type="match status" value="1"/>
</dbReference>
<dbReference type="EMBL" id="JBAMMX010000002">
    <property type="protein sequence ID" value="KAK6946073.1"/>
    <property type="molecule type" value="Genomic_DNA"/>
</dbReference>
<keyword evidence="6" id="KW-0677">Repeat</keyword>
<name>A0AAN8W4E7_9MAGN</name>
<sequence length="433" mass="48119">MACIIIDMKTCICTFIFFHCFLPCKCVGLNDTTNCTCIYPPPPAPLPSPAPPSSPPPLVFQDVRIAEVYPVIQQFKQTIISDPFNITSSWVGPDVCHYTGFYCEAPPDNDSALALAAVDFNGFQLSAPTLEGFIENLPDLALFHANTNNFSGTLSPKIGQLRYLYELDLSNNKFSGPFPYNVLTATGLTYFDIRFNFFSGSVPPEIFMQTLEVLFLNNNNFMQKLPDDFGSTPVFYLTLANNNFTGSIPRSIGNLSQNLVEVLFLNNQFNGCLPYEVGCLNQTTVFDVGNNLLTGLLPSSLGCMGKLEQLNLAGNMFYGHIPDAICELANIQNLSLSNNYFTGVGPCCKKLIKRGVLDVRRNCISCFPDQRSSHECATFLLKVKICPVDTDVNPCQIYQSPPPPPTWHHARSLRVSSTRRWVAYSTLERLRLM</sequence>
<evidence type="ECO:0000313" key="10">
    <source>
        <dbReference type="EMBL" id="KAK6946073.1"/>
    </source>
</evidence>
<proteinExistence type="predicted"/>
<accession>A0AAN8W4E7</accession>
<keyword evidence="5 9" id="KW-0732">Signal</keyword>
<evidence type="ECO:0000313" key="11">
    <source>
        <dbReference type="Proteomes" id="UP001370490"/>
    </source>
</evidence>
<dbReference type="InterPro" id="IPR032675">
    <property type="entry name" value="LRR_dom_sf"/>
</dbReference>
<dbReference type="Gene3D" id="3.80.10.10">
    <property type="entry name" value="Ribonuclease Inhibitor"/>
    <property type="match status" value="2"/>
</dbReference>
<feature type="signal peptide" evidence="9">
    <location>
        <begin position="1"/>
        <end position="28"/>
    </location>
</feature>
<dbReference type="PANTHER" id="PTHR32093">
    <property type="entry name" value="LEUCINE-RICH REPEAT EXTENSIN-LIKE PROTEIN 3-RELATED"/>
    <property type="match status" value="1"/>
</dbReference>
<evidence type="ECO:0000256" key="3">
    <source>
        <dbReference type="ARBA" id="ARBA00022525"/>
    </source>
</evidence>
<feature type="chain" id="PRO_5042856177" description="Leucine-rich repeat-containing N-terminal plant-type domain-containing protein" evidence="9">
    <location>
        <begin position="29"/>
        <end position="433"/>
    </location>
</feature>
<dbReference type="PANTHER" id="PTHR32093:SF128">
    <property type="entry name" value="LEUCINE-RICH REPEAT-CONTAINING N-TERMINAL PLANT-TYPE DOMAIN-CONTAINING PROTEIN"/>
    <property type="match status" value="1"/>
</dbReference>
<dbReference type="SUPFAM" id="SSF52058">
    <property type="entry name" value="L domain-like"/>
    <property type="match status" value="1"/>
</dbReference>
<keyword evidence="3" id="KW-0964">Secreted</keyword>
<gene>
    <name evidence="10" type="ORF">RJ641_013617</name>
</gene>
<evidence type="ECO:0000256" key="4">
    <source>
        <dbReference type="ARBA" id="ARBA00022614"/>
    </source>
</evidence>
<keyword evidence="11" id="KW-1185">Reference proteome</keyword>
<evidence type="ECO:0000256" key="9">
    <source>
        <dbReference type="SAM" id="SignalP"/>
    </source>
</evidence>
<evidence type="ECO:0008006" key="12">
    <source>
        <dbReference type="Google" id="ProtNLM"/>
    </source>
</evidence>
<dbReference type="GO" id="GO:0016020">
    <property type="term" value="C:membrane"/>
    <property type="evidence" value="ECO:0007669"/>
    <property type="project" value="UniProtKB-SubCell"/>
</dbReference>
<evidence type="ECO:0000256" key="6">
    <source>
        <dbReference type="ARBA" id="ARBA00022737"/>
    </source>
</evidence>
<organism evidence="10 11">
    <name type="scientific">Dillenia turbinata</name>
    <dbReference type="NCBI Taxonomy" id="194707"/>
    <lineage>
        <taxon>Eukaryota</taxon>
        <taxon>Viridiplantae</taxon>
        <taxon>Streptophyta</taxon>
        <taxon>Embryophyta</taxon>
        <taxon>Tracheophyta</taxon>
        <taxon>Spermatophyta</taxon>
        <taxon>Magnoliopsida</taxon>
        <taxon>eudicotyledons</taxon>
        <taxon>Gunneridae</taxon>
        <taxon>Pentapetalae</taxon>
        <taxon>Dilleniales</taxon>
        <taxon>Dilleniaceae</taxon>
        <taxon>Dillenia</taxon>
    </lineage>
</organism>
<evidence type="ECO:0000256" key="8">
    <source>
        <dbReference type="ARBA" id="ARBA00023180"/>
    </source>
</evidence>
<comment type="caution">
    <text evidence="10">The sequence shown here is derived from an EMBL/GenBank/DDBJ whole genome shotgun (WGS) entry which is preliminary data.</text>
</comment>
<dbReference type="Proteomes" id="UP001370490">
    <property type="component" value="Unassembled WGS sequence"/>
</dbReference>
<reference evidence="10 11" key="1">
    <citation type="submission" date="2023-12" db="EMBL/GenBank/DDBJ databases">
        <title>A high-quality genome assembly for Dillenia turbinata (Dilleniales).</title>
        <authorList>
            <person name="Chanderbali A."/>
        </authorList>
    </citation>
    <scope>NUCLEOTIDE SEQUENCE [LARGE SCALE GENOMIC DNA]</scope>
    <source>
        <strain evidence="10">LSX21</strain>
        <tissue evidence="10">Leaf</tissue>
    </source>
</reference>
<keyword evidence="8" id="KW-0325">Glycoprotein</keyword>
<evidence type="ECO:0000256" key="5">
    <source>
        <dbReference type="ARBA" id="ARBA00022729"/>
    </source>
</evidence>
<dbReference type="InterPro" id="IPR051582">
    <property type="entry name" value="LRR_extensin-like_regulator"/>
</dbReference>
<dbReference type="AlphaFoldDB" id="A0AAN8W4E7"/>
<keyword evidence="7" id="KW-0472">Membrane</keyword>
<dbReference type="GO" id="GO:0005576">
    <property type="term" value="C:extracellular region"/>
    <property type="evidence" value="ECO:0007669"/>
    <property type="project" value="UniProtKB-SubCell"/>
</dbReference>
<comment type="subcellular location">
    <subcellularLocation>
        <location evidence="1">Membrane</location>
    </subcellularLocation>
    <subcellularLocation>
        <location evidence="2">Secreted</location>
    </subcellularLocation>
</comment>
<evidence type="ECO:0000256" key="1">
    <source>
        <dbReference type="ARBA" id="ARBA00004370"/>
    </source>
</evidence>
<evidence type="ECO:0000256" key="7">
    <source>
        <dbReference type="ARBA" id="ARBA00023136"/>
    </source>
</evidence>
<evidence type="ECO:0000256" key="2">
    <source>
        <dbReference type="ARBA" id="ARBA00004613"/>
    </source>
</evidence>
<protein>
    <recommendedName>
        <fullName evidence="12">Leucine-rich repeat-containing N-terminal plant-type domain-containing protein</fullName>
    </recommendedName>
</protein>
<dbReference type="Pfam" id="PF00560">
    <property type="entry name" value="LRR_1"/>
    <property type="match status" value="4"/>
</dbReference>